<feature type="transmembrane region" description="Helical" evidence="1">
    <location>
        <begin position="593"/>
        <end position="616"/>
    </location>
</feature>
<keyword evidence="1" id="KW-0472">Membrane</keyword>
<dbReference type="OrthoDB" id="3692311at2759"/>
<dbReference type="AlphaFoldDB" id="A0A6A5YU78"/>
<name>A0A6A5YU78_9PLEO</name>
<sequence>MHNSAKSKTWETSVTRIESWPEEAMPLKTYTWMSYLYLVGDVILALLPLFFILLGAAVVSLNRRPTKNNDFGSKVEFAIQLSPTLFPIVFAAIVGRSLKMIARYHAERGAKLSTLELLMASQSVWGTVESQLLLQRLTIVGANLLFLWALSPLGGQASLRLMSRDMAPTYSPTKLRYMTTGPAATAFALGSSYAGNGKLGDAAALYTAALLAPQATKLGPMDIWGNLKLPSLESLNGTAADSAGWISVPSNITEPEMFSSLVGLPVVGLPHEGASTFNVESSYISLSCGAFARIDSPDFSNPNDTRWNAFDNIALGTNASIASSDRTRLRPSASGPVSSLFVVAINTLYPGWDALETARIDAFIGYYNQTFLSNMTLSGRKEIIYASRGKFALNVVKCSLEQKHIEAVIQCHGTQCSTSHIRKSLTDNRPAVFTGFDHGMIRSQFAQEFPTIAPQSDGSNPTDRFLADTSTLPLIQQVGYAGDGIRLVELSAVPPELFSRRLSLLWNTYYQVSIQPTGYLGNLPANLSLYGPDTIPVTDLNAWLPSNLSATNHSITEWWFPFENTIQSATSPFIGASTIANVTANEEIFACNFAWLALLWGASGIIFFTGVISLVLKHRTLGPELFGFVTSMTYHNPYIRVPAGGSRLDAMERARLLRDVEVYIADVCGDDDVGHVALAAGVPARKLEKDRLYH</sequence>
<proteinExistence type="predicted"/>
<keyword evidence="3" id="KW-1185">Reference proteome</keyword>
<feature type="transmembrane region" description="Helical" evidence="1">
    <location>
        <begin position="35"/>
        <end position="57"/>
    </location>
</feature>
<keyword evidence="1" id="KW-0812">Transmembrane</keyword>
<feature type="transmembrane region" description="Helical" evidence="1">
    <location>
        <begin position="137"/>
        <end position="155"/>
    </location>
</feature>
<reference evidence="2" key="1">
    <citation type="journal article" date="2020" name="Stud. Mycol.">
        <title>101 Dothideomycetes genomes: a test case for predicting lifestyles and emergence of pathogens.</title>
        <authorList>
            <person name="Haridas S."/>
            <person name="Albert R."/>
            <person name="Binder M."/>
            <person name="Bloem J."/>
            <person name="Labutti K."/>
            <person name="Salamov A."/>
            <person name="Andreopoulos B."/>
            <person name="Baker S."/>
            <person name="Barry K."/>
            <person name="Bills G."/>
            <person name="Bluhm B."/>
            <person name="Cannon C."/>
            <person name="Castanera R."/>
            <person name="Culley D."/>
            <person name="Daum C."/>
            <person name="Ezra D."/>
            <person name="Gonzalez J."/>
            <person name="Henrissat B."/>
            <person name="Kuo A."/>
            <person name="Liang C."/>
            <person name="Lipzen A."/>
            <person name="Lutzoni F."/>
            <person name="Magnuson J."/>
            <person name="Mondo S."/>
            <person name="Nolan M."/>
            <person name="Ohm R."/>
            <person name="Pangilinan J."/>
            <person name="Park H.-J."/>
            <person name="Ramirez L."/>
            <person name="Alfaro M."/>
            <person name="Sun H."/>
            <person name="Tritt A."/>
            <person name="Yoshinaga Y."/>
            <person name="Zwiers L.-H."/>
            <person name="Turgeon B."/>
            <person name="Goodwin S."/>
            <person name="Spatafora J."/>
            <person name="Crous P."/>
            <person name="Grigoriev I."/>
        </authorList>
    </citation>
    <scope>NUCLEOTIDE SEQUENCE</scope>
    <source>
        <strain evidence="2">CBS 627.86</strain>
    </source>
</reference>
<evidence type="ECO:0000313" key="2">
    <source>
        <dbReference type="EMBL" id="KAF2109691.1"/>
    </source>
</evidence>
<organism evidence="2 3">
    <name type="scientific">Lophiotrema nucula</name>
    <dbReference type="NCBI Taxonomy" id="690887"/>
    <lineage>
        <taxon>Eukaryota</taxon>
        <taxon>Fungi</taxon>
        <taxon>Dikarya</taxon>
        <taxon>Ascomycota</taxon>
        <taxon>Pezizomycotina</taxon>
        <taxon>Dothideomycetes</taxon>
        <taxon>Pleosporomycetidae</taxon>
        <taxon>Pleosporales</taxon>
        <taxon>Lophiotremataceae</taxon>
        <taxon>Lophiotrema</taxon>
    </lineage>
</organism>
<dbReference type="EMBL" id="ML977341">
    <property type="protein sequence ID" value="KAF2109691.1"/>
    <property type="molecule type" value="Genomic_DNA"/>
</dbReference>
<evidence type="ECO:0000256" key="1">
    <source>
        <dbReference type="SAM" id="Phobius"/>
    </source>
</evidence>
<evidence type="ECO:0000313" key="3">
    <source>
        <dbReference type="Proteomes" id="UP000799770"/>
    </source>
</evidence>
<feature type="transmembrane region" description="Helical" evidence="1">
    <location>
        <begin position="77"/>
        <end position="98"/>
    </location>
</feature>
<keyword evidence="1" id="KW-1133">Transmembrane helix</keyword>
<gene>
    <name evidence="2" type="ORF">BDV96DRAFT_615664</name>
</gene>
<accession>A0A6A5YU78</accession>
<dbReference type="Proteomes" id="UP000799770">
    <property type="component" value="Unassembled WGS sequence"/>
</dbReference>
<protein>
    <submittedName>
        <fullName evidence="2">Uncharacterized protein</fullName>
    </submittedName>
</protein>